<dbReference type="CDD" id="cd00860">
    <property type="entry name" value="ThrRS_anticodon"/>
    <property type="match status" value="1"/>
</dbReference>
<dbReference type="GO" id="GO:0046872">
    <property type="term" value="F:metal ion binding"/>
    <property type="evidence" value="ECO:0007669"/>
    <property type="project" value="UniProtKB-KW"/>
</dbReference>
<evidence type="ECO:0000256" key="6">
    <source>
        <dbReference type="ARBA" id="ARBA00022833"/>
    </source>
</evidence>
<evidence type="ECO:0000256" key="1">
    <source>
        <dbReference type="ARBA" id="ARBA00008226"/>
    </source>
</evidence>
<keyword evidence="3 13" id="KW-0436">Ligase</keyword>
<dbReference type="Gene3D" id="3.40.50.800">
    <property type="entry name" value="Anticodon-binding domain"/>
    <property type="match status" value="1"/>
</dbReference>
<dbReference type="Pfam" id="PF00587">
    <property type="entry name" value="tRNA-synt_2b"/>
    <property type="match status" value="1"/>
</dbReference>
<evidence type="ECO:0000256" key="3">
    <source>
        <dbReference type="ARBA" id="ARBA00022598"/>
    </source>
</evidence>
<evidence type="ECO:0000259" key="12">
    <source>
        <dbReference type="PROSITE" id="PS50862"/>
    </source>
</evidence>
<evidence type="ECO:0000313" key="13">
    <source>
        <dbReference type="EMBL" id="OGN04483.1"/>
    </source>
</evidence>
<keyword evidence="9" id="KW-0030">Aminoacyl-tRNA synthetase</keyword>
<evidence type="ECO:0000256" key="10">
    <source>
        <dbReference type="ARBA" id="ARBA00049515"/>
    </source>
</evidence>
<dbReference type="FunFam" id="3.40.50.800:FF:000001">
    <property type="entry name" value="Threonine--tRNA ligase"/>
    <property type="match status" value="1"/>
</dbReference>
<dbReference type="EMBL" id="MGJI01000020">
    <property type="protein sequence ID" value="OGN04483.1"/>
    <property type="molecule type" value="Genomic_DNA"/>
</dbReference>
<dbReference type="PROSITE" id="PS50862">
    <property type="entry name" value="AA_TRNA_LIGASE_II"/>
    <property type="match status" value="1"/>
</dbReference>
<dbReference type="Gene3D" id="3.30.930.10">
    <property type="entry name" value="Bira Bifunctional Protein, Domain 2"/>
    <property type="match status" value="1"/>
</dbReference>
<reference evidence="13 14" key="1">
    <citation type="journal article" date="2016" name="Nat. Commun.">
        <title>Thousands of microbial genomes shed light on interconnected biogeochemical processes in an aquifer system.</title>
        <authorList>
            <person name="Anantharaman K."/>
            <person name="Brown C.T."/>
            <person name="Hug L.A."/>
            <person name="Sharon I."/>
            <person name="Castelle C.J."/>
            <person name="Probst A.J."/>
            <person name="Thomas B.C."/>
            <person name="Singh A."/>
            <person name="Wilkins M.J."/>
            <person name="Karaoz U."/>
            <person name="Brodie E.L."/>
            <person name="Williams K.H."/>
            <person name="Hubbard S.S."/>
            <person name="Banfield J.F."/>
        </authorList>
    </citation>
    <scope>NUCLEOTIDE SEQUENCE [LARGE SCALE GENOMIC DNA]</scope>
</reference>
<comment type="catalytic activity">
    <reaction evidence="10">
        <text>tRNA(Thr) + L-threonine + ATP = L-threonyl-tRNA(Thr) + AMP + diphosphate + H(+)</text>
        <dbReference type="Rhea" id="RHEA:24624"/>
        <dbReference type="Rhea" id="RHEA-COMP:9670"/>
        <dbReference type="Rhea" id="RHEA-COMP:9704"/>
        <dbReference type="ChEBI" id="CHEBI:15378"/>
        <dbReference type="ChEBI" id="CHEBI:30616"/>
        <dbReference type="ChEBI" id="CHEBI:33019"/>
        <dbReference type="ChEBI" id="CHEBI:57926"/>
        <dbReference type="ChEBI" id="CHEBI:78442"/>
        <dbReference type="ChEBI" id="CHEBI:78534"/>
        <dbReference type="ChEBI" id="CHEBI:456215"/>
        <dbReference type="EC" id="6.1.1.3"/>
    </reaction>
</comment>
<dbReference type="Pfam" id="PF03129">
    <property type="entry name" value="HGTP_anticodon"/>
    <property type="match status" value="1"/>
</dbReference>
<keyword evidence="4" id="KW-0479">Metal-binding</keyword>
<name>A0A1F8EUG8_9BACT</name>
<protein>
    <recommendedName>
        <fullName evidence="2 11">Threonine--tRNA ligase</fullName>
        <ecNumber evidence="2 11">6.1.1.3</ecNumber>
    </recommendedName>
</protein>
<dbReference type="AlphaFoldDB" id="A0A1F8EUG8"/>
<dbReference type="InterPro" id="IPR036621">
    <property type="entry name" value="Anticodon-bd_dom_sf"/>
</dbReference>
<dbReference type="Proteomes" id="UP000177507">
    <property type="component" value="Unassembled WGS sequence"/>
</dbReference>
<dbReference type="GO" id="GO:0005524">
    <property type="term" value="F:ATP binding"/>
    <property type="evidence" value="ECO:0007669"/>
    <property type="project" value="UniProtKB-KW"/>
</dbReference>
<dbReference type="PRINTS" id="PR01047">
    <property type="entry name" value="TRNASYNTHTHR"/>
</dbReference>
<dbReference type="SUPFAM" id="SSF55681">
    <property type="entry name" value="Class II aaRS and biotin synthetases"/>
    <property type="match status" value="1"/>
</dbReference>
<dbReference type="GO" id="GO:0006435">
    <property type="term" value="P:threonyl-tRNA aminoacylation"/>
    <property type="evidence" value="ECO:0007669"/>
    <property type="project" value="UniProtKB-UniRule"/>
</dbReference>
<proteinExistence type="inferred from homology"/>
<dbReference type="InterPro" id="IPR033728">
    <property type="entry name" value="ThrRS_core"/>
</dbReference>
<dbReference type="PANTHER" id="PTHR11451:SF44">
    <property type="entry name" value="THREONINE--TRNA LIGASE, CHLOROPLASTIC_MITOCHONDRIAL 2"/>
    <property type="match status" value="1"/>
</dbReference>
<dbReference type="NCBIfam" id="TIGR00418">
    <property type="entry name" value="thrS"/>
    <property type="match status" value="1"/>
</dbReference>
<dbReference type="GO" id="GO:0005737">
    <property type="term" value="C:cytoplasm"/>
    <property type="evidence" value="ECO:0007669"/>
    <property type="project" value="UniProtKB-UniRule"/>
</dbReference>
<organism evidence="13 14">
    <name type="scientific">Candidatus Yanofskybacteria bacterium RIFCSPHIGHO2_01_FULL_44_17</name>
    <dbReference type="NCBI Taxonomy" id="1802668"/>
    <lineage>
        <taxon>Bacteria</taxon>
        <taxon>Candidatus Yanofskyibacteriota</taxon>
    </lineage>
</organism>
<dbReference type="InterPro" id="IPR004154">
    <property type="entry name" value="Anticodon-bd"/>
</dbReference>
<dbReference type="STRING" id="1802668.A2831_02920"/>
<dbReference type="SUPFAM" id="SSF52954">
    <property type="entry name" value="Class II aaRS ABD-related"/>
    <property type="match status" value="1"/>
</dbReference>
<evidence type="ECO:0000256" key="9">
    <source>
        <dbReference type="ARBA" id="ARBA00023146"/>
    </source>
</evidence>
<dbReference type="CDD" id="cd00771">
    <property type="entry name" value="ThrRS_core"/>
    <property type="match status" value="1"/>
</dbReference>
<comment type="similarity">
    <text evidence="1">Belongs to the class-II aminoacyl-tRNA synthetase family.</text>
</comment>
<gene>
    <name evidence="13" type="ORF">A2831_02920</name>
</gene>
<dbReference type="PANTHER" id="PTHR11451">
    <property type="entry name" value="THREONINE-TRNA LIGASE"/>
    <property type="match status" value="1"/>
</dbReference>
<feature type="domain" description="Aminoacyl-transfer RNA synthetases class-II family profile" evidence="12">
    <location>
        <begin position="37"/>
        <end position="304"/>
    </location>
</feature>
<dbReference type="InterPro" id="IPR047246">
    <property type="entry name" value="ThrRS_anticodon"/>
</dbReference>
<dbReference type="InterPro" id="IPR006195">
    <property type="entry name" value="aa-tRNA-synth_II"/>
</dbReference>
<keyword evidence="7" id="KW-0067">ATP-binding</keyword>
<dbReference type="EC" id="6.1.1.3" evidence="2 11"/>
<comment type="caution">
    <text evidence="13">The sequence shown here is derived from an EMBL/GenBank/DDBJ whole genome shotgun (WGS) entry which is preliminary data.</text>
</comment>
<dbReference type="InterPro" id="IPR045864">
    <property type="entry name" value="aa-tRNA-synth_II/BPL/LPL"/>
</dbReference>
<evidence type="ECO:0000313" key="14">
    <source>
        <dbReference type="Proteomes" id="UP000177507"/>
    </source>
</evidence>
<dbReference type="InterPro" id="IPR002314">
    <property type="entry name" value="aa-tRNA-synt_IIb"/>
</dbReference>
<sequence length="406" mass="46401">MGENPEKLTDHRDIGTQLDLFSFHDVAPGAPFWHAKGMVIWRELEKVVREMNGRDGYHEISTPILLKKEVFEKSGHWQHYRENMFYFDNPRDENEHLVVKPMNCPGSTYIYNSKVRSYRDLPLRMSEIGRTHRNELSGTLGGLVRVRRITVDDAHVYLMPDQAESEITQVIKTIDNFYKLFEFKTSYVLATKPDSALGNNEEWTNAENALKKALDSSGVSYKIAEGEGAFYGPKIEVHLDDSQGRDWQMGTAQLDLVMLAKQFEIYYTGEDGERKMPWVIHRAILGSFERFIGILLEHTGGNLPLWLSPVQVVVANISDEQLGYAGEIVDKLKAEGIRVEWYNHNDTIGKKIREAEMQKIPYIAVIGKKESDSHGIAVRKRSVGDEGIVKPEEFIGKIKKEISDKQ</sequence>
<keyword evidence="8" id="KW-0648">Protein biosynthesis</keyword>
<accession>A0A1F8EUG8</accession>
<evidence type="ECO:0000256" key="11">
    <source>
        <dbReference type="NCBIfam" id="TIGR00418"/>
    </source>
</evidence>
<keyword evidence="6" id="KW-0862">Zinc</keyword>
<dbReference type="GO" id="GO:0004829">
    <property type="term" value="F:threonine-tRNA ligase activity"/>
    <property type="evidence" value="ECO:0007669"/>
    <property type="project" value="UniProtKB-UniRule"/>
</dbReference>
<dbReference type="InterPro" id="IPR002320">
    <property type="entry name" value="Thr-tRNA-ligase_IIa"/>
</dbReference>
<dbReference type="FunFam" id="3.30.930.10:FF:000002">
    <property type="entry name" value="Threonine--tRNA ligase"/>
    <property type="match status" value="1"/>
</dbReference>
<evidence type="ECO:0000256" key="5">
    <source>
        <dbReference type="ARBA" id="ARBA00022741"/>
    </source>
</evidence>
<evidence type="ECO:0000256" key="7">
    <source>
        <dbReference type="ARBA" id="ARBA00022840"/>
    </source>
</evidence>
<evidence type="ECO:0000256" key="4">
    <source>
        <dbReference type="ARBA" id="ARBA00022723"/>
    </source>
</evidence>
<keyword evidence="5" id="KW-0547">Nucleotide-binding</keyword>
<evidence type="ECO:0000256" key="2">
    <source>
        <dbReference type="ARBA" id="ARBA00013163"/>
    </source>
</evidence>
<evidence type="ECO:0000256" key="8">
    <source>
        <dbReference type="ARBA" id="ARBA00022917"/>
    </source>
</evidence>